<evidence type="ECO:0000256" key="1">
    <source>
        <dbReference type="ARBA" id="ARBA00022737"/>
    </source>
</evidence>
<dbReference type="InterPro" id="IPR002110">
    <property type="entry name" value="Ankyrin_rpt"/>
</dbReference>
<dbReference type="Pfam" id="PF24883">
    <property type="entry name" value="NPHP3_N"/>
    <property type="match status" value="1"/>
</dbReference>
<dbReference type="Pfam" id="PF12796">
    <property type="entry name" value="Ank_2"/>
    <property type="match status" value="3"/>
</dbReference>
<feature type="domain" description="Nephrocystin 3-like N-terminal" evidence="5">
    <location>
        <begin position="178"/>
        <end position="348"/>
    </location>
</feature>
<evidence type="ECO:0000259" key="5">
    <source>
        <dbReference type="Pfam" id="PF24883"/>
    </source>
</evidence>
<gene>
    <name evidence="6" type="ORF">DL764_002599</name>
</gene>
<feature type="repeat" description="ANK" evidence="2">
    <location>
        <begin position="799"/>
        <end position="831"/>
    </location>
</feature>
<evidence type="ECO:0000313" key="6">
    <source>
        <dbReference type="EMBL" id="RYP07284.1"/>
    </source>
</evidence>
<feature type="repeat" description="ANK" evidence="2">
    <location>
        <begin position="764"/>
        <end position="796"/>
    </location>
</feature>
<accession>A0A4Q4TM94</accession>
<keyword evidence="2" id="KW-0040">ANK repeat</keyword>
<comment type="caution">
    <text evidence="6">The sequence shown here is derived from an EMBL/GenBank/DDBJ whole genome shotgun (WGS) entry which is preliminary data.</text>
</comment>
<evidence type="ECO:0000256" key="3">
    <source>
        <dbReference type="SAM" id="Coils"/>
    </source>
</evidence>
<keyword evidence="3" id="KW-0175">Coiled coil</keyword>
<dbReference type="STRING" id="155417.A0A4Q4TM94"/>
<dbReference type="SMART" id="SM00248">
    <property type="entry name" value="ANK"/>
    <property type="match status" value="11"/>
</dbReference>
<dbReference type="PANTHER" id="PTHR10039:SF15">
    <property type="entry name" value="NACHT DOMAIN-CONTAINING PROTEIN"/>
    <property type="match status" value="1"/>
</dbReference>
<protein>
    <recommendedName>
        <fullName evidence="5">Nephrocystin 3-like N-terminal domain-containing protein</fullName>
    </recommendedName>
</protein>
<organism evidence="6 7">
    <name type="scientific">Monosporascus ibericus</name>
    <dbReference type="NCBI Taxonomy" id="155417"/>
    <lineage>
        <taxon>Eukaryota</taxon>
        <taxon>Fungi</taxon>
        <taxon>Dikarya</taxon>
        <taxon>Ascomycota</taxon>
        <taxon>Pezizomycotina</taxon>
        <taxon>Sordariomycetes</taxon>
        <taxon>Xylariomycetidae</taxon>
        <taxon>Xylariales</taxon>
        <taxon>Xylariales incertae sedis</taxon>
        <taxon>Monosporascus</taxon>
    </lineage>
</organism>
<feature type="coiled-coil region" evidence="3">
    <location>
        <begin position="31"/>
        <end position="58"/>
    </location>
</feature>
<name>A0A4Q4TM94_9PEZI</name>
<feature type="repeat" description="ANK" evidence="2">
    <location>
        <begin position="732"/>
        <end position="761"/>
    </location>
</feature>
<dbReference type="Gene3D" id="3.40.50.300">
    <property type="entry name" value="P-loop containing nucleotide triphosphate hydrolases"/>
    <property type="match status" value="1"/>
</dbReference>
<dbReference type="EMBL" id="QJNU01000101">
    <property type="protein sequence ID" value="RYP07284.1"/>
    <property type="molecule type" value="Genomic_DNA"/>
</dbReference>
<evidence type="ECO:0000256" key="2">
    <source>
        <dbReference type="PROSITE-ProRule" id="PRU00023"/>
    </source>
</evidence>
<dbReference type="Proteomes" id="UP000293360">
    <property type="component" value="Unassembled WGS sequence"/>
</dbReference>
<dbReference type="SUPFAM" id="SSF48403">
    <property type="entry name" value="Ankyrin repeat"/>
    <property type="match status" value="1"/>
</dbReference>
<keyword evidence="1" id="KW-0677">Repeat</keyword>
<dbReference type="InterPro" id="IPR036770">
    <property type="entry name" value="Ankyrin_rpt-contain_sf"/>
</dbReference>
<dbReference type="InterPro" id="IPR027417">
    <property type="entry name" value="P-loop_NTPase"/>
</dbReference>
<sequence>MEGLASAASVGAIVDLSAKVASLCFRYSTAVKNAKTDIERVRGEVDRLKTILERAQRLLDSPNGARLQTSQPLSAGLDDCASQLAKLEEKLEEKLNPGTARKRMSAFGIRALKWPFESKDVDDIIQDLNKSRDMLSTSLMIDQTALLLDDERLKILEWISPIPYGKHHSTVKKARTSGTCEWLLQHERFREWEDTTSSVILWLQGSPGAGKTFLTSKVIDYVQSLLKGPRNGEGFAFFYCNRNEEERRKPLMVLRSYVRQLSTTARCPEEKRKKLQELWSERRLGGSALDLEDCREQLFELVNLYPRTTLVLDALDECEPDLRGELVNTVEILLSKSRRPLKVFISSRPDRDIRNRFLDRPNIEIQATHNETDIQKFVDEEIINHGAWEDISPQLKEEILRTLLARSQGMFQWVFLGIKQLLELETEAAIRDRLGRLPTGLKATYDEIYSKIEARHKHDKTLADRAFMWVMCAREPLSSEVLLSAIRPDSERDAFHLSEGITESRLLHLCNNLLVLDSQRKIWRFSHLSVTEYFEENHWGLWQAHCLAAKVCLKLLIEICEEPKSGGVSTADENGHKSKARDTFRPDHPLQVYSLHHWIAHVQTQEGQTADPVLAGLLKKFLGSPEESSVQYREWHRQVLSGTRFVFGKNRDNPIYVRDMSPANATILVICRCSFYTLLSDWWANAEVSLLQKNDEGNDLLTLAAVAGCIPICEALIKRGMQVNMQSGIYGSALAAAAFKGETETVKFLVQKGAEINMPLQTGNYGSALAAAAFKGETETVKFLVHKGAEVNMPLQTGYYGSVLAAAAYQGEIEIVKFLVEKGAEVNMPLQTGEYGSALAAATAAYKGIEIVKFLVQKGAEVNMPLQTGKYGSALAIATAAYKGIEIVKFLVEKGAEVNMPLQTGEYGSALAIATAAYEGIEIVKFLVEKGAEVNMPLQTGEYGSALAAATAAYKGIEIVKFLVQKGAEVNMPFQTGRYGSALVAAAFRGETKTVKFLVQKGAKVNMPLQTGYYGSALAAAAYNGRTGVVKFLVQEGRADANMQLQVGLFGSALAAAAYWGWKGCTEILIDGGAKVNLRLENGPFGTALQASRADISREDRQQQPWWDGRDEEEIKRDKAEVAEMLQHCGAIYED</sequence>
<feature type="region of interest" description="Disordered" evidence="4">
    <location>
        <begin position="1092"/>
        <end position="1113"/>
    </location>
</feature>
<dbReference type="Gene3D" id="1.25.40.20">
    <property type="entry name" value="Ankyrin repeat-containing domain"/>
    <property type="match status" value="1"/>
</dbReference>
<dbReference type="InterPro" id="IPR056884">
    <property type="entry name" value="NPHP3-like_N"/>
</dbReference>
<dbReference type="OrthoDB" id="7464126at2759"/>
<dbReference type="PROSITE" id="PS50088">
    <property type="entry name" value="ANK_REPEAT"/>
    <property type="match status" value="3"/>
</dbReference>
<dbReference type="PANTHER" id="PTHR10039">
    <property type="entry name" value="AMELOGENIN"/>
    <property type="match status" value="1"/>
</dbReference>
<evidence type="ECO:0000256" key="4">
    <source>
        <dbReference type="SAM" id="MobiDB-lite"/>
    </source>
</evidence>
<dbReference type="SUPFAM" id="SSF52540">
    <property type="entry name" value="P-loop containing nucleoside triphosphate hydrolases"/>
    <property type="match status" value="1"/>
</dbReference>
<reference evidence="6 7" key="1">
    <citation type="submission" date="2018-06" db="EMBL/GenBank/DDBJ databases">
        <title>Complete Genomes of Monosporascus.</title>
        <authorList>
            <person name="Robinson A.J."/>
            <person name="Natvig D.O."/>
        </authorList>
    </citation>
    <scope>NUCLEOTIDE SEQUENCE [LARGE SCALE GENOMIC DNA]</scope>
    <source>
        <strain evidence="6 7">CBS 110550</strain>
    </source>
</reference>
<keyword evidence="7" id="KW-1185">Reference proteome</keyword>
<evidence type="ECO:0000313" key="7">
    <source>
        <dbReference type="Proteomes" id="UP000293360"/>
    </source>
</evidence>
<proteinExistence type="predicted"/>
<dbReference type="AlphaFoldDB" id="A0A4Q4TM94"/>
<dbReference type="PROSITE" id="PS50297">
    <property type="entry name" value="ANK_REP_REGION"/>
    <property type="match status" value="1"/>
</dbReference>